<name>A0AAD2I1P8_9AGAR</name>
<evidence type="ECO:0000313" key="1">
    <source>
        <dbReference type="EMBL" id="CAK5284612.1"/>
    </source>
</evidence>
<protein>
    <submittedName>
        <fullName evidence="1">Uncharacterized protein</fullName>
    </submittedName>
</protein>
<organism evidence="1 2">
    <name type="scientific">Mycena citricolor</name>
    <dbReference type="NCBI Taxonomy" id="2018698"/>
    <lineage>
        <taxon>Eukaryota</taxon>
        <taxon>Fungi</taxon>
        <taxon>Dikarya</taxon>
        <taxon>Basidiomycota</taxon>
        <taxon>Agaricomycotina</taxon>
        <taxon>Agaricomycetes</taxon>
        <taxon>Agaricomycetidae</taxon>
        <taxon>Agaricales</taxon>
        <taxon>Marasmiineae</taxon>
        <taxon>Mycenaceae</taxon>
        <taxon>Mycena</taxon>
    </lineage>
</organism>
<comment type="caution">
    <text evidence="1">The sequence shown here is derived from an EMBL/GenBank/DDBJ whole genome shotgun (WGS) entry which is preliminary data.</text>
</comment>
<evidence type="ECO:0000313" key="2">
    <source>
        <dbReference type="Proteomes" id="UP001295794"/>
    </source>
</evidence>
<sequence length="68" mass="7472">GNHARRDVVVVMRCIAYCGPGPRRRSLTMSCASWAQVLIVHIITGLATQRLCTVPWGKMGRFASSSIK</sequence>
<accession>A0AAD2I1P8</accession>
<proteinExistence type="predicted"/>
<dbReference type="Proteomes" id="UP001295794">
    <property type="component" value="Unassembled WGS sequence"/>
</dbReference>
<gene>
    <name evidence="1" type="ORF">MYCIT1_LOCUS37963</name>
</gene>
<feature type="non-terminal residue" evidence="1">
    <location>
        <position position="1"/>
    </location>
</feature>
<keyword evidence="2" id="KW-1185">Reference proteome</keyword>
<reference evidence="1" key="1">
    <citation type="submission" date="2023-11" db="EMBL/GenBank/DDBJ databases">
        <authorList>
            <person name="De Vega J J."/>
            <person name="De Vega J J."/>
        </authorList>
    </citation>
    <scope>NUCLEOTIDE SEQUENCE</scope>
</reference>
<dbReference type="EMBL" id="CAVNYO010000480">
    <property type="protein sequence ID" value="CAK5284612.1"/>
    <property type="molecule type" value="Genomic_DNA"/>
</dbReference>
<dbReference type="AlphaFoldDB" id="A0AAD2I1P8"/>